<keyword evidence="2" id="KW-1185">Reference proteome</keyword>
<accession>A0A8J2SLA2</accession>
<evidence type="ECO:0000313" key="2">
    <source>
        <dbReference type="Proteomes" id="UP000789595"/>
    </source>
</evidence>
<dbReference type="EMBL" id="CAKKNE010000004">
    <property type="protein sequence ID" value="CAH0372996.1"/>
    <property type="molecule type" value="Genomic_DNA"/>
</dbReference>
<dbReference type="AlphaFoldDB" id="A0A8J2SLA2"/>
<evidence type="ECO:0000313" key="1">
    <source>
        <dbReference type="EMBL" id="CAH0372996.1"/>
    </source>
</evidence>
<organism evidence="1 2">
    <name type="scientific">Pelagomonas calceolata</name>
    <dbReference type="NCBI Taxonomy" id="35677"/>
    <lineage>
        <taxon>Eukaryota</taxon>
        <taxon>Sar</taxon>
        <taxon>Stramenopiles</taxon>
        <taxon>Ochrophyta</taxon>
        <taxon>Pelagophyceae</taxon>
        <taxon>Pelagomonadales</taxon>
        <taxon>Pelagomonadaceae</taxon>
        <taxon>Pelagomonas</taxon>
    </lineage>
</organism>
<name>A0A8J2SLA2_9STRA</name>
<gene>
    <name evidence="1" type="ORF">PECAL_4P01600</name>
</gene>
<protein>
    <submittedName>
        <fullName evidence="1">Uncharacterized protein</fullName>
    </submittedName>
</protein>
<dbReference type="Proteomes" id="UP000789595">
    <property type="component" value="Unassembled WGS sequence"/>
</dbReference>
<sequence length="446" mass="49197">MLRLLLAAAAARASNRGHEVAQFVRARAGLLKSIVLFRTHVDDALTIRIYKSLHASLNNAKNYDLHILYDPDALPTCCAQFHKDASSIKFGLQEFEENYPNVELQMHKNKGQPALKKSHYQQLAYAYALRGRDYEYAWCVEHDVALTGGNWLGFYEAHANDSRDLLAWRVGWVPKDAKPHKGGAWNAGMMKGPRFDCFHNDRGGWPFSTCHGGHSEVAILFGAIVRFSSRFAALLDQDGAADPPSYGHSETAVPTLCNITQWCTMGNISAGWVGINDYLLDPPISTDVFDEIEKVFPHKLMHPVRDTTSSSSFDSVSGLAKGVSVKPKQARARVINGVFHAPAGRHEALCLLANPRPFQPSFSCPVGCPHHVQEACPTRNCVWGRPNATYVHLAARECVVECAKEPGRCPFATSKGSSVSLLEAPPGGFAKKAKVARRRPAQRRRS</sequence>
<proteinExistence type="predicted"/>
<reference evidence="1" key="1">
    <citation type="submission" date="2021-11" db="EMBL/GenBank/DDBJ databases">
        <authorList>
            <consortium name="Genoscope - CEA"/>
            <person name="William W."/>
        </authorList>
    </citation>
    <scope>NUCLEOTIDE SEQUENCE</scope>
</reference>
<comment type="caution">
    <text evidence="1">The sequence shown here is derived from an EMBL/GenBank/DDBJ whole genome shotgun (WGS) entry which is preliminary data.</text>
</comment>